<evidence type="ECO:0000256" key="1">
    <source>
        <dbReference type="ARBA" id="ARBA00001033"/>
    </source>
</evidence>
<dbReference type="GeneID" id="59327943"/>
<organism evidence="11 12">
    <name type="scientific">Torulaspora globosa</name>
    <dbReference type="NCBI Taxonomy" id="48254"/>
    <lineage>
        <taxon>Eukaryota</taxon>
        <taxon>Fungi</taxon>
        <taxon>Dikarya</taxon>
        <taxon>Ascomycota</taxon>
        <taxon>Saccharomycotina</taxon>
        <taxon>Saccharomycetes</taxon>
        <taxon>Saccharomycetales</taxon>
        <taxon>Saccharomycetaceae</taxon>
        <taxon>Torulaspora</taxon>
    </lineage>
</organism>
<dbReference type="RefSeq" id="XP_037141351.1">
    <property type="nucleotide sequence ID" value="XM_037285455.1"/>
</dbReference>
<dbReference type="Proteomes" id="UP000515788">
    <property type="component" value="Chromosome 8"/>
</dbReference>
<dbReference type="OrthoDB" id="10254945at2759"/>
<dbReference type="InterPro" id="IPR020583">
    <property type="entry name" value="Inositol_monoP_metal-BS"/>
</dbReference>
<keyword evidence="7 10" id="KW-0378">Hydrolase</keyword>
<dbReference type="FunFam" id="3.40.190.80:FF:000012">
    <property type="entry name" value="Inositol-1-monophosphatase"/>
    <property type="match status" value="1"/>
</dbReference>
<comment type="cofactor">
    <cofactor evidence="2 9 10">
        <name>Mg(2+)</name>
        <dbReference type="ChEBI" id="CHEBI:18420"/>
    </cofactor>
</comment>
<dbReference type="GO" id="GO:0007165">
    <property type="term" value="P:signal transduction"/>
    <property type="evidence" value="ECO:0007669"/>
    <property type="project" value="TreeGrafter"/>
</dbReference>
<keyword evidence="6 9" id="KW-0479">Metal-binding</keyword>
<evidence type="ECO:0000256" key="3">
    <source>
        <dbReference type="ARBA" id="ARBA00005152"/>
    </source>
</evidence>
<dbReference type="UniPathway" id="UPA00823">
    <property type="reaction ID" value="UER00788"/>
</dbReference>
<dbReference type="InterPro" id="IPR033942">
    <property type="entry name" value="IMPase"/>
</dbReference>
<dbReference type="Gene3D" id="3.30.540.10">
    <property type="entry name" value="Fructose-1,6-Bisphosphatase, subunit A, domain 1"/>
    <property type="match status" value="1"/>
</dbReference>
<feature type="binding site" evidence="9">
    <location>
        <position position="94"/>
    </location>
    <ligand>
        <name>Mg(2+)</name>
        <dbReference type="ChEBI" id="CHEBI:18420"/>
        <label>1</label>
        <note>catalytic</note>
    </ligand>
</feature>
<feature type="binding site" evidence="9">
    <location>
        <position position="75"/>
    </location>
    <ligand>
        <name>Mg(2+)</name>
        <dbReference type="ChEBI" id="CHEBI:18420"/>
        <label>1</label>
        <note>catalytic</note>
    </ligand>
</feature>
<dbReference type="InterPro" id="IPR020550">
    <property type="entry name" value="Inositol_monophosphatase_CS"/>
</dbReference>
<evidence type="ECO:0000256" key="4">
    <source>
        <dbReference type="ARBA" id="ARBA00009759"/>
    </source>
</evidence>
<dbReference type="Pfam" id="PF00459">
    <property type="entry name" value="Inositol_P"/>
    <property type="match status" value="1"/>
</dbReference>
<dbReference type="InterPro" id="IPR000760">
    <property type="entry name" value="Inositol_monophosphatase-like"/>
</dbReference>
<dbReference type="PROSITE" id="PS00629">
    <property type="entry name" value="IMP_1"/>
    <property type="match status" value="1"/>
</dbReference>
<dbReference type="GO" id="GO:0008934">
    <property type="term" value="F:inositol monophosphate 1-phosphatase activity"/>
    <property type="evidence" value="ECO:0007669"/>
    <property type="project" value="InterPro"/>
</dbReference>
<evidence type="ECO:0000256" key="8">
    <source>
        <dbReference type="ARBA" id="ARBA00022842"/>
    </source>
</evidence>
<comment type="catalytic activity">
    <reaction evidence="1 10">
        <text>a myo-inositol phosphate + H2O = myo-inositol + phosphate</text>
        <dbReference type="Rhea" id="RHEA:24056"/>
        <dbReference type="ChEBI" id="CHEBI:15377"/>
        <dbReference type="ChEBI" id="CHEBI:17268"/>
        <dbReference type="ChEBI" id="CHEBI:43474"/>
        <dbReference type="ChEBI" id="CHEBI:84139"/>
        <dbReference type="EC" id="3.1.3.25"/>
    </reaction>
</comment>
<accession>A0A7G3ZME1</accession>
<dbReference type="SUPFAM" id="SSF56655">
    <property type="entry name" value="Carbohydrate phosphatase"/>
    <property type="match status" value="1"/>
</dbReference>
<dbReference type="Gene3D" id="3.40.190.80">
    <property type="match status" value="1"/>
</dbReference>
<evidence type="ECO:0000256" key="9">
    <source>
        <dbReference type="PIRSR" id="PIRSR600760-2"/>
    </source>
</evidence>
<protein>
    <recommendedName>
        <fullName evidence="10">Inositol-1-monophosphatase</fullName>
        <ecNumber evidence="10">3.1.3.25</ecNumber>
    </recommendedName>
</protein>
<evidence type="ECO:0000313" key="12">
    <source>
        <dbReference type="Proteomes" id="UP000515788"/>
    </source>
</evidence>
<dbReference type="EC" id="3.1.3.25" evidence="10"/>
<comment type="pathway">
    <text evidence="3 10">Polyol metabolism; myo-inositol biosynthesis; myo-inositol from D-glucose 6-phosphate: step 2/2.</text>
</comment>
<evidence type="ECO:0000256" key="5">
    <source>
        <dbReference type="ARBA" id="ARBA00022671"/>
    </source>
</evidence>
<evidence type="ECO:0000256" key="6">
    <source>
        <dbReference type="ARBA" id="ARBA00022723"/>
    </source>
</evidence>
<dbReference type="CDD" id="cd01639">
    <property type="entry name" value="IMPase"/>
    <property type="match status" value="1"/>
</dbReference>
<dbReference type="EMBL" id="CP059253">
    <property type="protein sequence ID" value="QLL34677.1"/>
    <property type="molecule type" value="Genomic_DNA"/>
</dbReference>
<reference evidence="11 12" key="1">
    <citation type="submission" date="2020-06" db="EMBL/GenBank/DDBJ databases">
        <title>The yeast mating-type switching endonuclease HO is a domesticated member of an unorthodox homing genetic element family.</title>
        <authorList>
            <person name="Coughlan A.Y."/>
            <person name="Lombardi L."/>
            <person name="Braun-Galleani S."/>
            <person name="Martos A.R."/>
            <person name="Galeote V."/>
            <person name="Bigey F."/>
            <person name="Dequin S."/>
            <person name="Byrne K.P."/>
            <person name="Wolfe K.H."/>
        </authorList>
    </citation>
    <scope>NUCLEOTIDE SEQUENCE [LARGE SCALE GENOMIC DNA]</scope>
    <source>
        <strain evidence="11 12">CBS764</strain>
    </source>
</reference>
<evidence type="ECO:0000256" key="10">
    <source>
        <dbReference type="RuleBase" id="RU364068"/>
    </source>
</evidence>
<name>A0A7G3ZME1_9SACH</name>
<keyword evidence="12" id="KW-1185">Reference proteome</keyword>
<keyword evidence="8 9" id="KW-0460">Magnesium</keyword>
<evidence type="ECO:0000256" key="2">
    <source>
        <dbReference type="ARBA" id="ARBA00001946"/>
    </source>
</evidence>
<gene>
    <name evidence="11" type="ORF">HG536_0H00520</name>
</gene>
<dbReference type="GO" id="GO:0046872">
    <property type="term" value="F:metal ion binding"/>
    <property type="evidence" value="ECO:0007669"/>
    <property type="project" value="UniProtKB-KW"/>
</dbReference>
<feature type="binding site" evidence="9">
    <location>
        <position position="97"/>
    </location>
    <ligand>
        <name>Mg(2+)</name>
        <dbReference type="ChEBI" id="CHEBI:18420"/>
        <label>1</label>
        <note>catalytic</note>
    </ligand>
</feature>
<evidence type="ECO:0000256" key="7">
    <source>
        <dbReference type="ARBA" id="ARBA00022801"/>
    </source>
</evidence>
<feature type="binding site" evidence="9">
    <location>
        <position position="96"/>
    </location>
    <ligand>
        <name>Mg(2+)</name>
        <dbReference type="ChEBI" id="CHEBI:18420"/>
        <label>1</label>
        <note>catalytic</note>
    </ligand>
</feature>
<dbReference type="KEGG" id="tgb:HG536_0H00520"/>
<evidence type="ECO:0000313" key="11">
    <source>
        <dbReference type="EMBL" id="QLL34677.1"/>
    </source>
</evidence>
<dbReference type="GO" id="GO:0046854">
    <property type="term" value="P:phosphatidylinositol phosphate biosynthetic process"/>
    <property type="evidence" value="ECO:0007669"/>
    <property type="project" value="InterPro"/>
</dbReference>
<dbReference type="GO" id="GO:0006021">
    <property type="term" value="P:inositol biosynthetic process"/>
    <property type="evidence" value="ECO:0007669"/>
    <property type="project" value="UniProtKB-UniPathway"/>
</dbReference>
<keyword evidence="5" id="KW-0452">Lithium</keyword>
<proteinExistence type="inferred from homology"/>
<dbReference type="GO" id="GO:0071545">
    <property type="term" value="P:inositol phosphate catabolic process"/>
    <property type="evidence" value="ECO:0007669"/>
    <property type="project" value="UniProtKB-ARBA"/>
</dbReference>
<feature type="binding site" evidence="9">
    <location>
        <position position="231"/>
    </location>
    <ligand>
        <name>Mg(2+)</name>
        <dbReference type="ChEBI" id="CHEBI:18420"/>
        <label>1</label>
        <note>catalytic</note>
    </ligand>
</feature>
<dbReference type="AlphaFoldDB" id="A0A7G3ZME1"/>
<comment type="similarity">
    <text evidence="4 10">Belongs to the inositol monophosphatase superfamily.</text>
</comment>
<sequence>MTLSREELKEIENTLVELATTQVGPLIKGQAGTKFDSYEDKANNVDLVTVVDKKVENIIYEALSKKYPDFDFIGEESYVVGETKIGEKPTFIVDPIDGTTNFIHGYPYSCTSLGLAEGGRAVVGVVYNPHLNQLFHASKGNGAYLNGEPVTVAPRALTLQKSVVAFEGGSERSEGPEGNFDCKMATLKNLLSDKGGYIHGFRSVGSAAMNLCYVANGMLDAYWEAGPWAWDVCAGWCILNETGGVMVDANPNRWDIPLDNRSYFAVRGGSSVQEQKWFIEAFWSHVEGTMKF</sequence>
<dbReference type="PRINTS" id="PR00377">
    <property type="entry name" value="IMPHPHTASES"/>
</dbReference>
<dbReference type="PROSITE" id="PS00630">
    <property type="entry name" value="IMP_2"/>
    <property type="match status" value="1"/>
</dbReference>
<dbReference type="PANTHER" id="PTHR20854">
    <property type="entry name" value="INOSITOL MONOPHOSPHATASE"/>
    <property type="match status" value="1"/>
</dbReference>
<dbReference type="PANTHER" id="PTHR20854:SF4">
    <property type="entry name" value="INOSITOL-1-MONOPHOSPHATASE-RELATED"/>
    <property type="match status" value="1"/>
</dbReference>
<dbReference type="FunFam" id="3.30.540.10:FF:000013">
    <property type="entry name" value="Inositol-1-monophosphatase"/>
    <property type="match status" value="1"/>
</dbReference>